<proteinExistence type="predicted"/>
<feature type="domain" description="CCHC-type" evidence="3">
    <location>
        <begin position="3"/>
        <end position="17"/>
    </location>
</feature>
<keyword evidence="4" id="KW-1185">Reference proteome</keyword>
<reference evidence="5" key="2">
    <citation type="submission" date="2025-08" db="UniProtKB">
        <authorList>
            <consortium name="RefSeq"/>
        </authorList>
    </citation>
    <scope>IDENTIFICATION</scope>
</reference>
<dbReference type="InterPro" id="IPR001878">
    <property type="entry name" value="Znf_CCHC"/>
</dbReference>
<keyword evidence="1" id="KW-0863">Zinc-finger</keyword>
<evidence type="ECO:0000256" key="2">
    <source>
        <dbReference type="SAM" id="MobiDB-lite"/>
    </source>
</evidence>
<sequence>MTCSKCGTQGHNKRGCPTRNQADPSQSTESCSQARSTGPNQSSEPSSHTQATESGRGKGTGRATRGRATRGRASGKGVLAQSHGNVTNTEVIYLIIISLSDNIDML</sequence>
<feature type="compositionally biased region" description="Polar residues" evidence="2">
    <location>
        <begin position="18"/>
        <end position="53"/>
    </location>
</feature>
<dbReference type="PROSITE" id="PS50158">
    <property type="entry name" value="ZF_CCHC"/>
    <property type="match status" value="1"/>
</dbReference>
<dbReference type="Proteomes" id="UP000694930">
    <property type="component" value="Chromosome 10"/>
</dbReference>
<evidence type="ECO:0000256" key="1">
    <source>
        <dbReference type="PROSITE-ProRule" id="PRU00047"/>
    </source>
</evidence>
<reference evidence="4" key="1">
    <citation type="journal article" date="2014" name="Nat. Genet.">
        <title>The genome of the stress-tolerant wild tomato species Solanum pennellii.</title>
        <authorList>
            <person name="Bolger A."/>
            <person name="Scossa F."/>
            <person name="Bolger M.E."/>
            <person name="Lanz C."/>
            <person name="Maumus F."/>
            <person name="Tohge T."/>
            <person name="Quesneville H."/>
            <person name="Alseekh S."/>
            <person name="Sorensen I."/>
            <person name="Lichtenstein G."/>
            <person name="Fich E.A."/>
            <person name="Conte M."/>
            <person name="Keller H."/>
            <person name="Schneeberger K."/>
            <person name="Schwacke R."/>
            <person name="Ofner I."/>
            <person name="Vrebalov J."/>
            <person name="Xu Y."/>
            <person name="Osorio S."/>
            <person name="Aflitos S.A."/>
            <person name="Schijlen E."/>
            <person name="Jimenez-Gomez J.M."/>
            <person name="Ryngajllo M."/>
            <person name="Kimura S."/>
            <person name="Kumar R."/>
            <person name="Koenig D."/>
            <person name="Headland L.R."/>
            <person name="Maloof J.N."/>
            <person name="Sinha N."/>
            <person name="van Ham R.C."/>
            <person name="Lankhorst R.K."/>
            <person name="Mao L."/>
            <person name="Vogel A."/>
            <person name="Arsova B."/>
            <person name="Panstruga R."/>
            <person name="Fei Z."/>
            <person name="Rose J.K."/>
            <person name="Zamir D."/>
            <person name="Carrari F."/>
            <person name="Giovannoni J.J."/>
            <person name="Weigel D."/>
            <person name="Usadel B."/>
            <person name="Fernie A.R."/>
        </authorList>
    </citation>
    <scope>NUCLEOTIDE SEQUENCE [LARGE SCALE GENOMIC DNA]</scope>
    <source>
        <strain evidence="4">cv. LA0716</strain>
    </source>
</reference>
<organism evidence="4 5">
    <name type="scientific">Solanum pennellii</name>
    <name type="common">Tomato</name>
    <name type="synonym">Lycopersicon pennellii</name>
    <dbReference type="NCBI Taxonomy" id="28526"/>
    <lineage>
        <taxon>Eukaryota</taxon>
        <taxon>Viridiplantae</taxon>
        <taxon>Streptophyta</taxon>
        <taxon>Embryophyta</taxon>
        <taxon>Tracheophyta</taxon>
        <taxon>Spermatophyta</taxon>
        <taxon>Magnoliopsida</taxon>
        <taxon>eudicotyledons</taxon>
        <taxon>Gunneridae</taxon>
        <taxon>Pentapetalae</taxon>
        <taxon>asterids</taxon>
        <taxon>lamiids</taxon>
        <taxon>Solanales</taxon>
        <taxon>Solanaceae</taxon>
        <taxon>Solanoideae</taxon>
        <taxon>Solaneae</taxon>
        <taxon>Solanum</taxon>
        <taxon>Solanum subgen. Lycopersicon</taxon>
    </lineage>
</organism>
<name>A0ABM1UWR7_SOLPN</name>
<evidence type="ECO:0000259" key="3">
    <source>
        <dbReference type="PROSITE" id="PS50158"/>
    </source>
</evidence>
<feature type="compositionally biased region" description="Polar residues" evidence="2">
    <location>
        <begin position="1"/>
        <end position="10"/>
    </location>
</feature>
<keyword evidence="1" id="KW-0862">Zinc</keyword>
<dbReference type="RefSeq" id="XP_027767935.1">
    <property type="nucleotide sequence ID" value="XM_027912134.1"/>
</dbReference>
<evidence type="ECO:0000313" key="4">
    <source>
        <dbReference type="Proteomes" id="UP000694930"/>
    </source>
</evidence>
<evidence type="ECO:0000313" key="5">
    <source>
        <dbReference type="RefSeq" id="XP_027767935.1"/>
    </source>
</evidence>
<protein>
    <submittedName>
        <fullName evidence="5">Uncharacterized protein LOC114074275</fullName>
    </submittedName>
</protein>
<accession>A0ABM1UWR7</accession>
<dbReference type="GeneID" id="114074275"/>
<gene>
    <name evidence="5" type="primary">LOC114074275</name>
</gene>
<keyword evidence="1" id="KW-0479">Metal-binding</keyword>
<feature type="region of interest" description="Disordered" evidence="2">
    <location>
        <begin position="1"/>
        <end position="81"/>
    </location>
</feature>